<keyword evidence="11" id="KW-1185">Reference proteome</keyword>
<dbReference type="PROSITE" id="PS51202">
    <property type="entry name" value="RCK_C"/>
    <property type="match status" value="3"/>
</dbReference>
<feature type="region of interest" description="Disordered" evidence="7">
    <location>
        <begin position="972"/>
        <end position="1028"/>
    </location>
</feature>
<feature type="compositionally biased region" description="Polar residues" evidence="7">
    <location>
        <begin position="1003"/>
        <end position="1028"/>
    </location>
</feature>
<evidence type="ECO:0000256" key="5">
    <source>
        <dbReference type="ARBA" id="ARBA00022989"/>
    </source>
</evidence>
<dbReference type="SUPFAM" id="SSF116726">
    <property type="entry name" value="TrkA C-terminal domain-like"/>
    <property type="match status" value="4"/>
</dbReference>
<feature type="compositionally biased region" description="Low complexity" evidence="7">
    <location>
        <begin position="972"/>
        <end position="987"/>
    </location>
</feature>
<feature type="transmembrane region" description="Helical" evidence="8">
    <location>
        <begin position="209"/>
        <end position="228"/>
    </location>
</feature>
<feature type="domain" description="RCK C-terminal" evidence="9">
    <location>
        <begin position="580"/>
        <end position="664"/>
    </location>
</feature>
<keyword evidence="5 8" id="KW-1133">Transmembrane helix</keyword>
<name>A0ABQ7GJZ8_DUNSA</name>
<feature type="region of interest" description="Disordered" evidence="7">
    <location>
        <begin position="343"/>
        <end position="368"/>
    </location>
</feature>
<evidence type="ECO:0000259" key="9">
    <source>
        <dbReference type="PROSITE" id="PS51202"/>
    </source>
</evidence>
<evidence type="ECO:0000256" key="8">
    <source>
        <dbReference type="SAM" id="Phobius"/>
    </source>
</evidence>
<evidence type="ECO:0000313" key="10">
    <source>
        <dbReference type="EMBL" id="KAF5834937.1"/>
    </source>
</evidence>
<dbReference type="Gene3D" id="3.30.70.1450">
    <property type="entry name" value="Regulator of K+ conductance, C-terminal domain"/>
    <property type="match status" value="4"/>
</dbReference>
<evidence type="ECO:0000256" key="1">
    <source>
        <dbReference type="ARBA" id="ARBA00004141"/>
    </source>
</evidence>
<comment type="subcellular location">
    <subcellularLocation>
        <location evidence="1">Membrane</location>
        <topology evidence="1">Multi-pass membrane protein</topology>
    </subcellularLocation>
</comment>
<gene>
    <name evidence="10" type="ORF">DUNSADRAFT_8125</name>
</gene>
<comment type="caution">
    <text evidence="10">The sequence shown here is derived from an EMBL/GenBank/DDBJ whole genome shotgun (WGS) entry which is preliminary data.</text>
</comment>
<feature type="transmembrane region" description="Helical" evidence="8">
    <location>
        <begin position="161"/>
        <end position="189"/>
    </location>
</feature>
<evidence type="ECO:0000256" key="6">
    <source>
        <dbReference type="ARBA" id="ARBA00023136"/>
    </source>
</evidence>
<protein>
    <submittedName>
        <fullName evidence="10">Citrate transporter-domain-containing protein</fullName>
    </submittedName>
</protein>
<evidence type="ECO:0000256" key="2">
    <source>
        <dbReference type="ARBA" id="ARBA00022448"/>
    </source>
</evidence>
<evidence type="ECO:0000256" key="3">
    <source>
        <dbReference type="ARBA" id="ARBA00022692"/>
    </source>
</evidence>
<feature type="domain" description="RCK C-terminal" evidence="9">
    <location>
        <begin position="487"/>
        <end position="572"/>
    </location>
</feature>
<dbReference type="PANTHER" id="PTHR43652">
    <property type="entry name" value="BASIC AMINO ACID ANTIPORTER YFCC-RELATED"/>
    <property type="match status" value="1"/>
</dbReference>
<keyword evidence="6 8" id="KW-0472">Membrane</keyword>
<reference evidence="10" key="1">
    <citation type="submission" date="2017-08" db="EMBL/GenBank/DDBJ databases">
        <authorList>
            <person name="Polle J.E."/>
            <person name="Barry K."/>
            <person name="Cushman J."/>
            <person name="Schmutz J."/>
            <person name="Tran D."/>
            <person name="Hathwaick L.T."/>
            <person name="Yim W.C."/>
            <person name="Jenkins J."/>
            <person name="Mckie-Krisberg Z.M."/>
            <person name="Prochnik S."/>
            <person name="Lindquist E."/>
            <person name="Dockter R.B."/>
            <person name="Adam C."/>
            <person name="Molina H."/>
            <person name="Bunkerborg J."/>
            <person name="Jin E."/>
            <person name="Buchheim M."/>
            <person name="Magnuson J."/>
        </authorList>
    </citation>
    <scope>NUCLEOTIDE SEQUENCE</scope>
    <source>
        <strain evidence="10">CCAP 19/18</strain>
    </source>
</reference>
<organism evidence="10 11">
    <name type="scientific">Dunaliella salina</name>
    <name type="common">Green alga</name>
    <name type="synonym">Protococcus salinus</name>
    <dbReference type="NCBI Taxonomy" id="3046"/>
    <lineage>
        <taxon>Eukaryota</taxon>
        <taxon>Viridiplantae</taxon>
        <taxon>Chlorophyta</taxon>
        <taxon>core chlorophytes</taxon>
        <taxon>Chlorophyceae</taxon>
        <taxon>CS clade</taxon>
        <taxon>Chlamydomonadales</taxon>
        <taxon>Dunaliellaceae</taxon>
        <taxon>Dunaliella</taxon>
    </lineage>
</organism>
<feature type="transmembrane region" description="Helical" evidence="8">
    <location>
        <begin position="682"/>
        <end position="702"/>
    </location>
</feature>
<keyword evidence="4" id="KW-0677">Repeat</keyword>
<dbReference type="InterPro" id="IPR006037">
    <property type="entry name" value="RCK_C"/>
</dbReference>
<keyword evidence="2" id="KW-0813">Transport</keyword>
<feature type="transmembrane region" description="Helical" evidence="8">
    <location>
        <begin position="124"/>
        <end position="149"/>
    </location>
</feature>
<dbReference type="EMBL" id="MU069730">
    <property type="protein sequence ID" value="KAF5834937.1"/>
    <property type="molecule type" value="Genomic_DNA"/>
</dbReference>
<dbReference type="PANTHER" id="PTHR43652:SF9">
    <property type="entry name" value="RCK C-TERMINAL DOMAIN-CONTAINING PROTEIN"/>
    <property type="match status" value="1"/>
</dbReference>
<evidence type="ECO:0000256" key="7">
    <source>
        <dbReference type="SAM" id="MobiDB-lite"/>
    </source>
</evidence>
<dbReference type="InterPro" id="IPR036721">
    <property type="entry name" value="RCK_C_sf"/>
</dbReference>
<dbReference type="Proteomes" id="UP000815325">
    <property type="component" value="Unassembled WGS sequence"/>
</dbReference>
<feature type="transmembrane region" description="Helical" evidence="8">
    <location>
        <begin position="890"/>
        <end position="913"/>
    </location>
</feature>
<dbReference type="Pfam" id="PF02080">
    <property type="entry name" value="TrkA_C"/>
    <property type="match status" value="2"/>
</dbReference>
<dbReference type="InterPro" id="IPR051679">
    <property type="entry name" value="DASS-Related_Transporters"/>
</dbReference>
<feature type="transmembrane region" description="Helical" evidence="8">
    <location>
        <begin position="708"/>
        <end position="727"/>
    </location>
</feature>
<sequence length="1028" mass="111428">MEDPGADMLALSGRSLAEAELSFTRPKLGGEGIAVIVMLAASLFIMAFDWVKPDINFMTLMSLFVGARFITLEEATVGFGNTGVLAVMALFAVAEGVSQTGGLERVIGLATGKATSHVDVLIRMLLPVMVASAFLNNTPIVALMIPIILSWSRRLGKDPKPFLVCLSYTAILGGTTTLIGTSTNLVIAGLQQERFPNDPELSNFGIFDISVYGIAYAAWGYTFLLLFSKPILQTSGGKNEEARREELLVGLQVPSASKYTGMSVAKAGLRGLDGLFLVSVNRNGETIHAVGPEFVLQEGDVLSFAGDLAKVETLSRQSGLPVVSSEMEADVEDLGPRLVQHEAGSLAHHSVRSHKSAHTFDEQEEEEPPVRATSYGSEHAPLISSSTPAGPSRFLRCFVKQDAPISNTTIRDIGFRSRFGAAVVAVMRERPLKFMDKLAGKFRQPKRERVEGRLGDIALQPGDELLLDIGAEFDFRSPDVTSNFAHMDRVDNSDDKQFLSAFYVVPKGAVDGKSVRQAGLRGMNGIFLAYVDRADGTALHAVPPDTVLRGGDVLWFAGDVHGVTFLLRMPGLRHYERKHVEKAGLDILERRLVQVVVAPQSPLVGQSVRDSQFRSKYKAAIVAVQRRGERLKQKIGDIVLQPADVLLLDAGDEFMQHHLHSKAFALASEVPKSSPMKKKKMWLALGLFLGMIAVQIAQSFAVKTGRDFYPLWPASVVTASLMILTGCMTGNQARQSMDWTVYMTIASAFGVSKATQNTGVAQNIAWLFMKISISIGGKVPIYSSLYIVTSLLSEILTNNAAAALMYPIAAIAAEGLDVHVVDVRVVDVHDVDVRVVDVHDVDVHVVDVHDVDVHDVHVVDVHDVRVVDVRDLWQWFGATIILGLNEHVDAILGAAIGLCVVVGVGGLMSVYGMGCFQKKRVIEDGEDGDDDELNHTGRRPLSQTSRLKSFAARCRTPFTRLAQSRPVVSARAALSSSHRSATHTTATPEAKDERAATELYVRSATSADRTYSNPLATESTLSNPPTTP</sequence>
<dbReference type="Pfam" id="PF03600">
    <property type="entry name" value="CitMHS"/>
    <property type="match status" value="1"/>
</dbReference>
<keyword evidence="3 8" id="KW-0812">Transmembrane</keyword>
<feature type="transmembrane region" description="Helical" evidence="8">
    <location>
        <begin position="72"/>
        <end position="94"/>
    </location>
</feature>
<feature type="domain" description="RCK C-terminal" evidence="9">
    <location>
        <begin position="236"/>
        <end position="320"/>
    </location>
</feature>
<evidence type="ECO:0000256" key="4">
    <source>
        <dbReference type="ARBA" id="ARBA00022737"/>
    </source>
</evidence>
<feature type="transmembrane region" description="Helical" evidence="8">
    <location>
        <begin position="32"/>
        <end position="51"/>
    </location>
</feature>
<evidence type="ECO:0000313" key="11">
    <source>
        <dbReference type="Proteomes" id="UP000815325"/>
    </source>
</evidence>
<dbReference type="InterPro" id="IPR004680">
    <property type="entry name" value="Cit_transptr-like_dom"/>
</dbReference>
<accession>A0ABQ7GJZ8</accession>
<proteinExistence type="predicted"/>